<dbReference type="PANTHER" id="PTHR35788:SF1">
    <property type="entry name" value="EXPORTED PROTEIN"/>
    <property type="match status" value="1"/>
</dbReference>
<dbReference type="Gene3D" id="2.20.230.10">
    <property type="entry name" value="Resuscitation-promoting factor rpfb"/>
    <property type="match status" value="1"/>
</dbReference>
<evidence type="ECO:0000256" key="2">
    <source>
        <dbReference type="SAM" id="MobiDB-lite"/>
    </source>
</evidence>
<dbReference type="SMART" id="SM01208">
    <property type="entry name" value="G5"/>
    <property type="match status" value="1"/>
</dbReference>
<feature type="region of interest" description="Disordered" evidence="2">
    <location>
        <begin position="382"/>
        <end position="441"/>
    </location>
</feature>
<dbReference type="InterPro" id="IPR007391">
    <property type="entry name" value="Vancomycin_resist_VanW"/>
</dbReference>
<reference evidence="4 5" key="1">
    <citation type="submission" date="2020-08" db="EMBL/GenBank/DDBJ databases">
        <title>A Genomic Blueprint of the Chicken Gut Microbiome.</title>
        <authorList>
            <person name="Gilroy R."/>
            <person name="Ravi A."/>
            <person name="Getino M."/>
            <person name="Pursley I."/>
            <person name="Horton D.L."/>
            <person name="Alikhan N.-F."/>
            <person name="Baker D."/>
            <person name="Gharbi K."/>
            <person name="Hall N."/>
            <person name="Watson M."/>
            <person name="Adriaenssens E.M."/>
            <person name="Foster-Nyarko E."/>
            <person name="Jarju S."/>
            <person name="Secka A."/>
            <person name="Antonio M."/>
            <person name="Oren A."/>
            <person name="Chaudhuri R."/>
            <person name="La Ragione R.M."/>
            <person name="Hildebrand F."/>
            <person name="Pallen M.J."/>
        </authorList>
    </citation>
    <scope>NUCLEOTIDE SEQUENCE [LARGE SCALE GENOMIC DNA]</scope>
    <source>
        <strain evidence="4 5">Sa2BUA9</strain>
    </source>
</reference>
<dbReference type="PROSITE" id="PS51109">
    <property type="entry name" value="G5"/>
    <property type="match status" value="1"/>
</dbReference>
<dbReference type="Pfam" id="PF04294">
    <property type="entry name" value="VanW"/>
    <property type="match status" value="1"/>
</dbReference>
<gene>
    <name evidence="4" type="ORF">H9650_06320</name>
</gene>
<keyword evidence="5" id="KW-1185">Reference proteome</keyword>
<name>A0ABR8R7V3_9BACI</name>
<comment type="caution">
    <text evidence="4">The sequence shown here is derived from an EMBL/GenBank/DDBJ whole genome shotgun (WGS) entry which is preliminary data.</text>
</comment>
<dbReference type="Pfam" id="PF07501">
    <property type="entry name" value="G5"/>
    <property type="match status" value="1"/>
</dbReference>
<feature type="compositionally biased region" description="Acidic residues" evidence="2">
    <location>
        <begin position="412"/>
        <end position="421"/>
    </location>
</feature>
<protein>
    <submittedName>
        <fullName evidence="4">VanW family protein</fullName>
    </submittedName>
</protein>
<evidence type="ECO:0000313" key="5">
    <source>
        <dbReference type="Proteomes" id="UP000640786"/>
    </source>
</evidence>
<evidence type="ECO:0000313" key="4">
    <source>
        <dbReference type="EMBL" id="MBD7943730.1"/>
    </source>
</evidence>
<proteinExistence type="predicted"/>
<feature type="compositionally biased region" description="Low complexity" evidence="2">
    <location>
        <begin position="400"/>
        <end position="411"/>
    </location>
</feature>
<dbReference type="InterPro" id="IPR052913">
    <property type="entry name" value="Glycopeptide_resist_protein"/>
</dbReference>
<dbReference type="PANTHER" id="PTHR35788">
    <property type="entry name" value="EXPORTED PROTEIN-RELATED"/>
    <property type="match status" value="1"/>
</dbReference>
<sequence>MKKTGKLLLSISLVFFYVVSFSPEVLVMAESTESSSTIGNVEIESDKFDEIKDLIEEEIKLWKENPIVLSGNGTDISLNPDWFIFDVNSTVERYLLESSKPWYTFWKKDPVIHIPLSVKINQILRNELLKYSHLNQEETISNIKKHAENLSNEPIETVALDLSILESERQAFTLVEMNLNLVDLPEILDALNNQIIPSGQIFSLKEKIQKDNITSNEETIDLVASLLYSVILQTNYEIIERHSQQKIPNYLEAGIEAKVDMNSEKDFKFKNINEIPSILKISLKDNTLLVELFSVPNNIKGEYQVLEKEAVTPRTIYRYSSTMNAGEETLVQEGVPGLKVSVYRTVSDKQGPYESQELVSTDYYPPTHRIIMKAVGVPNASDKDLEVDLNGDGLPDRGNNDVNNTNNQGEQNDIEESENIDSDTLPEGSYYDKAGNIITPK</sequence>
<dbReference type="InterPro" id="IPR011098">
    <property type="entry name" value="G5_dom"/>
</dbReference>
<feature type="domain" description="G5" evidence="3">
    <location>
        <begin position="296"/>
        <end position="377"/>
    </location>
</feature>
<organism evidence="4 5">
    <name type="scientific">Psychrobacillus faecigallinarum</name>
    <dbReference type="NCBI Taxonomy" id="2762235"/>
    <lineage>
        <taxon>Bacteria</taxon>
        <taxon>Bacillati</taxon>
        <taxon>Bacillota</taxon>
        <taxon>Bacilli</taxon>
        <taxon>Bacillales</taxon>
        <taxon>Bacillaceae</taxon>
        <taxon>Psychrobacillus</taxon>
    </lineage>
</organism>
<dbReference type="Proteomes" id="UP000640786">
    <property type="component" value="Unassembled WGS sequence"/>
</dbReference>
<dbReference type="EMBL" id="JACSQO010000002">
    <property type="protein sequence ID" value="MBD7943730.1"/>
    <property type="molecule type" value="Genomic_DNA"/>
</dbReference>
<evidence type="ECO:0000256" key="1">
    <source>
        <dbReference type="ARBA" id="ARBA00022729"/>
    </source>
</evidence>
<evidence type="ECO:0000259" key="3">
    <source>
        <dbReference type="PROSITE" id="PS51109"/>
    </source>
</evidence>
<dbReference type="RefSeq" id="WP_191696821.1">
    <property type="nucleotide sequence ID" value="NZ_JACSQO010000002.1"/>
</dbReference>
<keyword evidence="1" id="KW-0732">Signal</keyword>
<accession>A0ABR8R7V3</accession>